<feature type="transmembrane region" description="Helical" evidence="6">
    <location>
        <begin position="2056"/>
        <end position="2074"/>
    </location>
</feature>
<dbReference type="InterPro" id="IPR036893">
    <property type="entry name" value="SBP_sf"/>
</dbReference>
<keyword evidence="3" id="KW-0862">Zinc</keyword>
<keyword evidence="4" id="KW-0040">ANK repeat</keyword>
<keyword evidence="1" id="KW-0479">Metal-binding</keyword>
<sequence>MDEDRHDWNISDIAWDRNEMRAEMRGERSPEQSAGASSAQQVASTSCPTTNESAGEVPIVMDTFSGAGSAKRKLPMQCQVDGCNKDLASEKEYYQRYRICEEHLKLSSLLKDGVQQRFCQQCGRFHLLADFDGDKRSCRARLDLHNNRRRKRGESGSETYRSSARLERRLGEQLHQRISTRARARRSTRKTRSETSDDEEILTEGSEVERPVGMGEGTSEIGSERRYATRQSTRKQTSQASAVEPEKAERRMLMDQHLYPPNIAATLAALQRGPDALHAGSSRYGLQDDPMWQGNTNLMPYGETRNWAAADSIMRHLSDPVHSLREGLQSSGSLSGSILRRNALLMNALSTPSHLPSRQNSSRIPSGAEMTAEEELRSARPETFSQQDLPQLPYMPVCESLYASQSMYKTSSEPSSNAEGDRPHMSPAQQAGVHVVPDAQGVNPRDASMFTYSSEPTAMASSSMVHPLGRRLSESQFHDVAWPSPPGLQHSGSKREYLSFRQGPSKRFFETAEGLEQVEQPRRQPQELGRYSSRSVGDQPFAAAGFPWSLPSSYMLSGPLGTLTQTSSGSLSRLPSQADEVALGLQRELSAERGRMGRISLSQSMDSMQQRMETQVSASEALQPQPSAYMGTPPLPPNALERIPEDQATHDVALSPQDLFSGASGAALLGDMFGIFSSGGFPGPGLSPSPSQDLARALAQSQRQPQHQAAQAAYLGPGGISSLQALREASQRPWNPSAPMMGGTITTGGQAGSSMGSHSQPEGSAWAAYLASPSSSAMSPMPSAEKASHWVSPSHKAVGAKESPAGATVGRSMGQAAGEKPQQLQDHYRFDSASSYYNFPSGFRPAPSATSGLSLATEFMPPAPITTGAVPVLSAAHASRARAWPAEAPEGSGLGAPLSGGKAEMPVVCREAARTAWPAIAGSAGMAGKASPERHPRSGSMQEQPALHSMRLSYKLGDAGPQQLAGSSLRGGVQNMLGGEATSPGLQAAVRSGCVHLVVDALTFKDKHMDSTEAIRAAADSLVSSNALWSHGRILLQTASCAAMLYNGVLCCVWRDKELESRVPDIPCAAPFAAALPGSIELRLPAAGLPAAGFGPTRLLLRCKGSFVLDQELHSSAARLGSKSQKVTVDLDSVQGSCVAWLEAECNGFMSDALPIVLSTNPDVVNEIRSLEAEVADSSRDWEDVSRFLSDVGLILEYADILAGVPDPSAPSALLDTQLCLQHIASLARMHLPFICGKGWPALAHQVMCVGAVSCASLGELVDRAQRAMQPEAPTLLHAAVRSGSISMVSLLLDLGSLGHTWDLTTADASGQTVLHLAAKIDDEGCMAGLILRHAACPGAGALWSTLKDASGHTPADTAYRASKQQPGRVFLLLSPAERAAMSCNILSKSPQPQASPAESQESSRASSRDLYEASAQEAGLDRHDSAFRREGLRQQAEEALAGLPCCEDPADGAAARSPFSSWDLEEDPMEISAQVASKSSDRGQSRPKSMRTADSVPQGARAPPAVTVSADRAVLEPRLIRKSLSADTDALLEQGQTLREHLRAALVPSIAAGARSAARSSTSTLSPSGSAIGSPIKPSGVSPGGSSPASSALSSACAFSLTALPLKSIKEPSASETARGNKPLGAGSEQAPHQAGSSAAAEQSDCSTSKGCCMAPLPQAAPGDTDQAAAHPQRSSFGLGRKEVLQSEGATRKSDRKSSPLQGGTHRSSLEDMRQAQLALASFPGHLTESQASAVAGVRSRLREMAQGSAGSAGAAGSAGTAGACTLWSAPCSAGMVSPWESACGQMQRLSVVVGARHSRAASACPADYCAGDTVPFESASSLSLPEDTFRAAIEEHEEGSPDREQPAHDAHSAEEKAISDRPGGSTLPALEEAAADKQAPRLLGQRESPFQASSNSTGAAGEALAPGPGAAASKRAGRRTLFAAGSLNWRPWGILVAVLAWSAAVLPLATVLAIAVATLVFVVAWSPAGPSPARLPSDEQVPFWDLDTLMQQAMHRGWRRWFLCFQSSRLERDFLSFYAGARRPMDMLFSCLFTALAAVHLASSAHGLPSSAAALPWVLHLLAASLPAMLAWQTPHWYVRQREGIMVAARLGCQACMLLCSLQIASARGKMPAPHSWPAVIAGDIMASVLQLGHLPIGFQVRTFMHLPLALLALRLRMRVRQPSTWAHAALICGLMLLPTGAIVALERRARRAFLASRLGAAQLVTSPSGSMQAPAALCQGSCAPSQMHHKHQDKRSVR</sequence>
<dbReference type="GO" id="GO:0005634">
    <property type="term" value="C:nucleus"/>
    <property type="evidence" value="ECO:0007669"/>
    <property type="project" value="InterPro"/>
</dbReference>
<feature type="region of interest" description="Disordered" evidence="5">
    <location>
        <begin position="729"/>
        <end position="761"/>
    </location>
</feature>
<reference evidence="8 9" key="1">
    <citation type="submission" date="2023-10" db="EMBL/GenBank/DDBJ databases">
        <authorList>
            <person name="Maclean D."/>
            <person name="Macfadyen A."/>
        </authorList>
    </citation>
    <scope>NUCLEOTIDE SEQUENCE [LARGE SCALE GENOMIC DNA]</scope>
</reference>
<dbReference type="Gene3D" id="1.25.40.20">
    <property type="entry name" value="Ankyrin repeat-containing domain"/>
    <property type="match status" value="1"/>
</dbReference>
<comment type="caution">
    <text evidence="8">The sequence shown here is derived from an EMBL/GenBank/DDBJ whole genome shotgun (WGS) entry which is preliminary data.</text>
</comment>
<feature type="compositionally biased region" description="Low complexity" evidence="5">
    <location>
        <begin position="1390"/>
        <end position="1406"/>
    </location>
</feature>
<name>A0AAV1HWU1_9CHLO</name>
<evidence type="ECO:0000256" key="1">
    <source>
        <dbReference type="ARBA" id="ARBA00022723"/>
    </source>
</evidence>
<dbReference type="EMBL" id="CAUYUE010000002">
    <property type="protein sequence ID" value="CAK0739846.1"/>
    <property type="molecule type" value="Genomic_DNA"/>
</dbReference>
<evidence type="ECO:0000256" key="3">
    <source>
        <dbReference type="ARBA" id="ARBA00022833"/>
    </source>
</evidence>
<feature type="transmembrane region" description="Helical" evidence="6">
    <location>
        <begin position="2029"/>
        <end position="2050"/>
    </location>
</feature>
<feature type="compositionally biased region" description="Basic and acidic residues" evidence="5">
    <location>
        <begin position="1681"/>
        <end position="1699"/>
    </location>
</feature>
<feature type="region of interest" description="Disordered" evidence="5">
    <location>
        <begin position="513"/>
        <end position="536"/>
    </location>
</feature>
<dbReference type="PROSITE" id="PS50297">
    <property type="entry name" value="ANK_REP_REGION"/>
    <property type="match status" value="1"/>
</dbReference>
<proteinExistence type="predicted"/>
<evidence type="ECO:0000256" key="2">
    <source>
        <dbReference type="ARBA" id="ARBA00022771"/>
    </source>
</evidence>
<feature type="domain" description="SBP-type" evidence="7">
    <location>
        <begin position="75"/>
        <end position="152"/>
    </location>
</feature>
<keyword evidence="9" id="KW-1185">Reference proteome</keyword>
<dbReference type="PROSITE" id="PS51141">
    <property type="entry name" value="ZF_SBP"/>
    <property type="match status" value="1"/>
</dbReference>
<feature type="transmembrane region" description="Helical" evidence="6">
    <location>
        <begin position="1934"/>
        <end position="1967"/>
    </location>
</feature>
<feature type="transmembrane region" description="Helical" evidence="6">
    <location>
        <begin position="2168"/>
        <end position="2188"/>
    </location>
</feature>
<dbReference type="InterPro" id="IPR044817">
    <property type="entry name" value="SBP-like"/>
</dbReference>
<dbReference type="SUPFAM" id="SSF103612">
    <property type="entry name" value="SBT domain"/>
    <property type="match status" value="1"/>
</dbReference>
<dbReference type="GO" id="GO:0003677">
    <property type="term" value="F:DNA binding"/>
    <property type="evidence" value="ECO:0007669"/>
    <property type="project" value="InterPro"/>
</dbReference>
<dbReference type="PANTHER" id="PTHR31251:SF169">
    <property type="entry name" value="SQUAMOSA PROMOTER-BINDING-LIKE PROTEIN 8"/>
    <property type="match status" value="1"/>
</dbReference>
<dbReference type="InterPro" id="IPR002110">
    <property type="entry name" value="Ankyrin_rpt"/>
</dbReference>
<feature type="compositionally biased region" description="Polar residues" evidence="5">
    <location>
        <begin position="406"/>
        <end position="418"/>
    </location>
</feature>
<feature type="region of interest" description="Disordered" evidence="5">
    <location>
        <begin position="1559"/>
        <end position="1590"/>
    </location>
</feature>
<evidence type="ECO:0000259" key="7">
    <source>
        <dbReference type="PROSITE" id="PS51141"/>
    </source>
</evidence>
<evidence type="ECO:0000256" key="6">
    <source>
        <dbReference type="SAM" id="Phobius"/>
    </source>
</evidence>
<evidence type="ECO:0000313" key="9">
    <source>
        <dbReference type="Proteomes" id="UP001314263"/>
    </source>
</evidence>
<feature type="compositionally biased region" description="Basic and acidic residues" evidence="5">
    <location>
        <begin position="164"/>
        <end position="175"/>
    </location>
</feature>
<dbReference type="SUPFAM" id="SSF48403">
    <property type="entry name" value="Ankyrin repeat"/>
    <property type="match status" value="1"/>
</dbReference>
<feature type="compositionally biased region" description="Low complexity" evidence="5">
    <location>
        <begin position="31"/>
        <end position="46"/>
    </location>
</feature>
<feature type="compositionally biased region" description="Basic residues" evidence="5">
    <location>
        <begin position="178"/>
        <end position="190"/>
    </location>
</feature>
<feature type="compositionally biased region" description="Polar residues" evidence="5">
    <location>
        <begin position="752"/>
        <end position="761"/>
    </location>
</feature>
<keyword evidence="6" id="KW-1133">Transmembrane helix</keyword>
<dbReference type="InterPro" id="IPR004333">
    <property type="entry name" value="SBP_dom"/>
</dbReference>
<feature type="region of interest" description="Disordered" evidence="5">
    <location>
        <begin position="1837"/>
        <end position="1869"/>
    </location>
</feature>
<feature type="region of interest" description="Disordered" evidence="5">
    <location>
        <begin position="1613"/>
        <end position="1643"/>
    </location>
</feature>
<keyword evidence="6" id="KW-0812">Transmembrane</keyword>
<feature type="region of interest" description="Disordered" evidence="5">
    <location>
        <begin position="1388"/>
        <end position="1424"/>
    </location>
</feature>
<feature type="region of interest" description="Disordered" evidence="5">
    <location>
        <begin position="923"/>
        <end position="945"/>
    </location>
</feature>
<feature type="compositionally biased region" description="Polar residues" evidence="5">
    <location>
        <begin position="1890"/>
        <end position="1899"/>
    </location>
</feature>
<feature type="region of interest" description="Disordered" evidence="5">
    <location>
        <begin position="1475"/>
        <end position="1510"/>
    </location>
</feature>
<keyword evidence="2" id="KW-0863">Zinc-finger</keyword>
<feature type="region of interest" description="Disordered" evidence="5">
    <location>
        <begin position="1"/>
        <end position="54"/>
    </location>
</feature>
<feature type="region of interest" description="Disordered" evidence="5">
    <location>
        <begin position="149"/>
        <end position="248"/>
    </location>
</feature>
<dbReference type="PROSITE" id="PS50088">
    <property type="entry name" value="ANK_REPEAT"/>
    <property type="match status" value="1"/>
</dbReference>
<feature type="compositionally biased region" description="Basic and acidic residues" evidence="5">
    <location>
        <begin position="1"/>
        <end position="30"/>
    </location>
</feature>
<dbReference type="Proteomes" id="UP001314263">
    <property type="component" value="Unassembled WGS sequence"/>
</dbReference>
<feature type="compositionally biased region" description="Basic and acidic residues" evidence="5">
    <location>
        <begin position="1837"/>
        <end position="1861"/>
    </location>
</feature>
<organism evidence="8 9">
    <name type="scientific">Coccomyxa viridis</name>
    <dbReference type="NCBI Taxonomy" id="1274662"/>
    <lineage>
        <taxon>Eukaryota</taxon>
        <taxon>Viridiplantae</taxon>
        <taxon>Chlorophyta</taxon>
        <taxon>core chlorophytes</taxon>
        <taxon>Trebouxiophyceae</taxon>
        <taxon>Trebouxiophyceae incertae sedis</taxon>
        <taxon>Coccomyxaceae</taxon>
        <taxon>Coccomyxa</taxon>
    </lineage>
</organism>
<feature type="compositionally biased region" description="Low complexity" evidence="5">
    <location>
        <begin position="1900"/>
        <end position="1914"/>
    </location>
</feature>
<dbReference type="GO" id="GO:0008270">
    <property type="term" value="F:zinc ion binding"/>
    <property type="evidence" value="ECO:0007669"/>
    <property type="project" value="UniProtKB-KW"/>
</dbReference>
<feature type="region of interest" description="Disordered" evidence="5">
    <location>
        <begin position="406"/>
        <end position="428"/>
    </location>
</feature>
<gene>
    <name evidence="8" type="ORF">CVIRNUC_001201</name>
</gene>
<accession>A0AAV1HWU1</accession>
<feature type="region of interest" description="Disordered" evidence="5">
    <location>
        <begin position="777"/>
        <end position="823"/>
    </location>
</feature>
<evidence type="ECO:0000256" key="5">
    <source>
        <dbReference type="SAM" id="MobiDB-lite"/>
    </source>
</evidence>
<evidence type="ECO:0000313" key="8">
    <source>
        <dbReference type="EMBL" id="CAK0739846.1"/>
    </source>
</evidence>
<feature type="repeat" description="ANK" evidence="4">
    <location>
        <begin position="1272"/>
        <end position="1297"/>
    </location>
</feature>
<evidence type="ECO:0000256" key="4">
    <source>
        <dbReference type="PROSITE-ProRule" id="PRU00023"/>
    </source>
</evidence>
<dbReference type="InterPro" id="IPR036770">
    <property type="entry name" value="Ankyrin_rpt-contain_sf"/>
</dbReference>
<feature type="compositionally biased region" description="Polar residues" evidence="5">
    <location>
        <begin position="229"/>
        <end position="241"/>
    </location>
</feature>
<feature type="region of interest" description="Disordered" evidence="5">
    <location>
        <begin position="1888"/>
        <end position="1914"/>
    </location>
</feature>
<feature type="region of interest" description="Disordered" evidence="5">
    <location>
        <begin position="350"/>
        <end position="390"/>
    </location>
</feature>
<feature type="compositionally biased region" description="Polar residues" evidence="5">
    <location>
        <begin position="350"/>
        <end position="364"/>
    </location>
</feature>
<dbReference type="Gene3D" id="4.10.1100.10">
    <property type="entry name" value="Transcription factor, SBP-box domain"/>
    <property type="match status" value="1"/>
</dbReference>
<protein>
    <recommendedName>
        <fullName evidence="7">SBP-type domain-containing protein</fullName>
    </recommendedName>
</protein>
<dbReference type="Pfam" id="PF03110">
    <property type="entry name" value="SBP"/>
    <property type="match status" value="1"/>
</dbReference>
<keyword evidence="6" id="KW-0472">Membrane</keyword>
<dbReference type="PANTHER" id="PTHR31251">
    <property type="entry name" value="SQUAMOSA PROMOTER-BINDING-LIKE PROTEIN 4"/>
    <property type="match status" value="1"/>
</dbReference>
<feature type="region of interest" description="Disordered" evidence="5">
    <location>
        <begin position="1658"/>
        <end position="1713"/>
    </location>
</feature>